<organism evidence="2 3">
    <name type="scientific">Dovyalis caffra</name>
    <dbReference type="NCBI Taxonomy" id="77055"/>
    <lineage>
        <taxon>Eukaryota</taxon>
        <taxon>Viridiplantae</taxon>
        <taxon>Streptophyta</taxon>
        <taxon>Embryophyta</taxon>
        <taxon>Tracheophyta</taxon>
        <taxon>Spermatophyta</taxon>
        <taxon>Magnoliopsida</taxon>
        <taxon>eudicotyledons</taxon>
        <taxon>Gunneridae</taxon>
        <taxon>Pentapetalae</taxon>
        <taxon>rosids</taxon>
        <taxon>fabids</taxon>
        <taxon>Malpighiales</taxon>
        <taxon>Salicaceae</taxon>
        <taxon>Flacourtieae</taxon>
        <taxon>Dovyalis</taxon>
    </lineage>
</organism>
<sequence>MEGVANLQFASMINSDCCLKNGCGPHGGTCLRSENSQSRDSNTSITRNAKRISQINTNSRELESYNKMEFVANIIIFSRVASIPITGVGAKPWNRAKQENMDNTRE</sequence>
<protein>
    <submittedName>
        <fullName evidence="2">Uncharacterized protein</fullName>
    </submittedName>
</protein>
<evidence type="ECO:0000256" key="1">
    <source>
        <dbReference type="SAM" id="MobiDB-lite"/>
    </source>
</evidence>
<reference evidence="2 3" key="1">
    <citation type="submission" date="2024-01" db="EMBL/GenBank/DDBJ databases">
        <authorList>
            <person name="Waweru B."/>
        </authorList>
    </citation>
    <scope>NUCLEOTIDE SEQUENCE [LARGE SCALE GENOMIC DNA]</scope>
</reference>
<feature type="region of interest" description="Disordered" evidence="1">
    <location>
        <begin position="31"/>
        <end position="52"/>
    </location>
</feature>
<feature type="compositionally biased region" description="Polar residues" evidence="1">
    <location>
        <begin position="32"/>
        <end position="52"/>
    </location>
</feature>
<evidence type="ECO:0000313" key="2">
    <source>
        <dbReference type="EMBL" id="CAK7353428.1"/>
    </source>
</evidence>
<dbReference type="EMBL" id="CAWUPB010001194">
    <property type="protein sequence ID" value="CAK7353428.1"/>
    <property type="molecule type" value="Genomic_DNA"/>
</dbReference>
<dbReference type="Proteomes" id="UP001314170">
    <property type="component" value="Unassembled WGS sequence"/>
</dbReference>
<proteinExistence type="predicted"/>
<gene>
    <name evidence="2" type="ORF">DCAF_LOCUS24723</name>
</gene>
<comment type="caution">
    <text evidence="2">The sequence shown here is derived from an EMBL/GenBank/DDBJ whole genome shotgun (WGS) entry which is preliminary data.</text>
</comment>
<accession>A0AAV1SNV9</accession>
<evidence type="ECO:0000313" key="3">
    <source>
        <dbReference type="Proteomes" id="UP001314170"/>
    </source>
</evidence>
<keyword evidence="3" id="KW-1185">Reference proteome</keyword>
<dbReference type="AlphaFoldDB" id="A0AAV1SNV9"/>
<name>A0AAV1SNV9_9ROSI</name>